<accession>A0A3N0ACV7</accession>
<name>A0A3N0ACV7_9ACTN</name>
<evidence type="ECO:0000313" key="2">
    <source>
        <dbReference type="EMBL" id="MBB3171294.1"/>
    </source>
</evidence>
<dbReference type="InterPro" id="IPR036365">
    <property type="entry name" value="PGBD-like_sf"/>
</dbReference>
<evidence type="ECO:0000313" key="4">
    <source>
        <dbReference type="Proteomes" id="UP000309454"/>
    </source>
</evidence>
<dbReference type="Proteomes" id="UP000530850">
    <property type="component" value="Unassembled WGS sequence"/>
</dbReference>
<gene>
    <name evidence="3" type="ORF">E5982_05660</name>
    <name evidence="2" type="ORF">FHR31_001112</name>
</gene>
<proteinExistence type="predicted"/>
<reference evidence="3 4" key="1">
    <citation type="submission" date="2019-04" db="EMBL/GenBank/DDBJ databases">
        <title>Microbes associate with the intestines of laboratory mice.</title>
        <authorList>
            <person name="Navarre W."/>
            <person name="Wong E."/>
            <person name="Huang K.C."/>
            <person name="Tropini C."/>
            <person name="Ng K."/>
            <person name="Yu B."/>
        </authorList>
    </citation>
    <scope>NUCLEOTIDE SEQUENCE [LARGE SCALE GENOMIC DNA]</scope>
    <source>
        <strain evidence="3 4">NM48_B13</strain>
    </source>
</reference>
<reference evidence="2 5" key="2">
    <citation type="submission" date="2020-08" db="EMBL/GenBank/DDBJ databases">
        <title>Sequencing the genomes of 1000 actinobacteria strains.</title>
        <authorList>
            <person name="Klenk H.-P."/>
        </authorList>
    </citation>
    <scope>NUCLEOTIDE SEQUENCE [LARGE SCALE GENOMIC DNA]</scope>
    <source>
        <strain evidence="2 5">DSM 22242</strain>
    </source>
</reference>
<dbReference type="AlphaFoldDB" id="A0A3N0ACV7"/>
<dbReference type="Gene3D" id="1.10.101.10">
    <property type="entry name" value="PGBD-like superfamily/PGBD"/>
    <property type="match status" value="2"/>
</dbReference>
<dbReference type="GeneID" id="93356235"/>
<dbReference type="OrthoDB" id="9810670at2"/>
<organism evidence="3 4">
    <name type="scientific">Parvibacter caecicola</name>
    <dbReference type="NCBI Taxonomy" id="747645"/>
    <lineage>
        <taxon>Bacteria</taxon>
        <taxon>Bacillati</taxon>
        <taxon>Actinomycetota</taxon>
        <taxon>Coriobacteriia</taxon>
        <taxon>Coriobacteriales</taxon>
        <taxon>Coriobacteriaceae</taxon>
        <taxon>Parvibacter</taxon>
    </lineage>
</organism>
<dbReference type="InterPro" id="IPR002477">
    <property type="entry name" value="Peptidoglycan-bd-like"/>
</dbReference>
<feature type="domain" description="Peptidoglycan binding-like" evidence="1">
    <location>
        <begin position="9"/>
        <end position="66"/>
    </location>
</feature>
<evidence type="ECO:0000313" key="5">
    <source>
        <dbReference type="Proteomes" id="UP000530850"/>
    </source>
</evidence>
<dbReference type="SUPFAM" id="SSF47090">
    <property type="entry name" value="PGBD-like"/>
    <property type="match status" value="2"/>
</dbReference>
<evidence type="ECO:0000259" key="1">
    <source>
        <dbReference type="Pfam" id="PF01471"/>
    </source>
</evidence>
<dbReference type="RefSeq" id="WP_123184930.1">
    <property type="nucleotide sequence ID" value="NZ_CANPEU010000008.1"/>
</dbReference>
<evidence type="ECO:0000313" key="3">
    <source>
        <dbReference type="EMBL" id="TJW10758.1"/>
    </source>
</evidence>
<feature type="domain" description="Peptidoglycan binding-like" evidence="1">
    <location>
        <begin position="87"/>
        <end position="142"/>
    </location>
</feature>
<dbReference type="Pfam" id="PF01471">
    <property type="entry name" value="PG_binding_1"/>
    <property type="match status" value="2"/>
</dbReference>
<dbReference type="InterPro" id="IPR036366">
    <property type="entry name" value="PGBDSf"/>
</dbReference>
<sequence>MDIISLGARGPAVEDVQTRLVAAGYLAGGQVSGCFDQATADALEKFSVSAGLEPAREVDQKVWAALVDASFSLGDRTLYLRMPYFHGHDVRELQQVLGVLGFASGWQDGIFGAHTEAAVRNFQMNMGLPSDGIAGAYTYRALRNLHHSWEGKEVSRIPVSMGFARAADVLESNAICLFGIDEFTRDVAARMSNLAQATNPASKFVSAEALTVEPDATMVLVEVLVGGSVATPAIPCVPYTDTDELALRIRTAIDAAVAAKAAPIRIGVVLPGRQWIDAGEDRSAQHFAITLLDGLCTALAGWRETC</sequence>
<keyword evidence="4" id="KW-1185">Reference proteome</keyword>
<dbReference type="EMBL" id="SSTM01000003">
    <property type="protein sequence ID" value="TJW10758.1"/>
    <property type="molecule type" value="Genomic_DNA"/>
</dbReference>
<comment type="caution">
    <text evidence="3">The sequence shown here is derived from an EMBL/GenBank/DDBJ whole genome shotgun (WGS) entry which is preliminary data.</text>
</comment>
<dbReference type="EMBL" id="JACHYA010000003">
    <property type="protein sequence ID" value="MBB3171294.1"/>
    <property type="molecule type" value="Genomic_DNA"/>
</dbReference>
<dbReference type="Proteomes" id="UP000309454">
    <property type="component" value="Unassembled WGS sequence"/>
</dbReference>
<protein>
    <submittedName>
        <fullName evidence="3">Peptidoglycan-binding protein</fullName>
    </submittedName>
</protein>